<evidence type="ECO:0000259" key="9">
    <source>
        <dbReference type="Pfam" id="PF00370"/>
    </source>
</evidence>
<dbReference type="InterPro" id="IPR018484">
    <property type="entry name" value="FGGY_N"/>
</dbReference>
<evidence type="ECO:0000313" key="12">
    <source>
        <dbReference type="Proteomes" id="UP001549164"/>
    </source>
</evidence>
<feature type="region of interest" description="Disordered" evidence="8">
    <location>
        <begin position="465"/>
        <end position="492"/>
    </location>
</feature>
<dbReference type="PANTHER" id="PTHR10196:SF69">
    <property type="entry name" value="GLYCEROL KINASE"/>
    <property type="match status" value="1"/>
</dbReference>
<dbReference type="PROSITE" id="PS00445">
    <property type="entry name" value="FGGY_KINASES_2"/>
    <property type="match status" value="1"/>
</dbReference>
<evidence type="ECO:0000256" key="8">
    <source>
        <dbReference type="SAM" id="MobiDB-lite"/>
    </source>
</evidence>
<evidence type="ECO:0000256" key="1">
    <source>
        <dbReference type="ARBA" id="ARBA00009156"/>
    </source>
</evidence>
<dbReference type="InterPro" id="IPR018485">
    <property type="entry name" value="FGGY_C"/>
</dbReference>
<keyword evidence="4 7" id="KW-0418">Kinase</keyword>
<dbReference type="Pfam" id="PF02782">
    <property type="entry name" value="FGGY_C"/>
    <property type="match status" value="1"/>
</dbReference>
<evidence type="ECO:0000256" key="2">
    <source>
        <dbReference type="ARBA" id="ARBA00022679"/>
    </source>
</evidence>
<dbReference type="PANTHER" id="PTHR10196">
    <property type="entry name" value="SUGAR KINASE"/>
    <property type="match status" value="1"/>
</dbReference>
<feature type="domain" description="Carbohydrate kinase FGGY N-terminal" evidence="9">
    <location>
        <begin position="5"/>
        <end position="249"/>
    </location>
</feature>
<proteinExistence type="inferred from homology"/>
<gene>
    <name evidence="11" type="ORF">ABID12_000224</name>
</gene>
<dbReference type="SUPFAM" id="SSF53067">
    <property type="entry name" value="Actin-like ATPase domain"/>
    <property type="match status" value="2"/>
</dbReference>
<evidence type="ECO:0000256" key="7">
    <source>
        <dbReference type="RuleBase" id="RU003733"/>
    </source>
</evidence>
<dbReference type="Gene3D" id="3.30.420.40">
    <property type="match status" value="2"/>
</dbReference>
<keyword evidence="5" id="KW-0067">ATP-binding</keyword>
<dbReference type="Pfam" id="PF00370">
    <property type="entry name" value="FGGY_N"/>
    <property type="match status" value="1"/>
</dbReference>
<dbReference type="Proteomes" id="UP001549164">
    <property type="component" value="Unassembled WGS sequence"/>
</dbReference>
<accession>A0ABV2I609</accession>
<keyword evidence="3" id="KW-0547">Nucleotide-binding</keyword>
<feature type="domain" description="Carbohydrate kinase FGGY C-terminal" evidence="10">
    <location>
        <begin position="259"/>
        <end position="445"/>
    </location>
</feature>
<keyword evidence="2 7" id="KW-0808">Transferase</keyword>
<sequence length="492" mass="51694">MTGHILAIDQGTTNTKVLLIDGKGAIVATGSAALEVVYPRPGWAETTGEAIWKSVEAAITACLSMAGDVSIAAIGISNQRESVLLWDRQTGDPVGPCIIWQCRRSEERLGPLRSDETERLVRQKTGLNLDPLFPAAKIGWLLDNVDDARQAANEGRLCAGTIDTYLLYRLTGGESFRTDASNASRTQLFDIAANRWSEDLCTLFDVPTSLLAEVVDSDGTFGQTATGLALPTGIPIRVMIGDSHAALFGHGARGPGVIKATYGTGTSLMTLTEAPLHSQNGLSTTIAWKRGGETLYALEGNITVSGQAAAFASTMLGLADPAALSSLAQTVADTDGVVFVPALAGLGAPHWDAEARGTLTGLSLSTKPAHIARATLEAIAMQVCDVADAMAADLDVAISGLLADGGAAANPFLMQTQADLLNAPVHVPAIHALSGYGAGLMAGVADGMFDDEDARGFVRENTRSFAPNGRDCDRSERRRNWRDAVTRARNRP</sequence>
<dbReference type="InterPro" id="IPR018483">
    <property type="entry name" value="Carb_kinase_FGGY_CS"/>
</dbReference>
<dbReference type="InterPro" id="IPR043129">
    <property type="entry name" value="ATPase_NBD"/>
</dbReference>
<organism evidence="11 12">
    <name type="scientific">Martelella mangrovi</name>
    <dbReference type="NCBI Taxonomy" id="1397477"/>
    <lineage>
        <taxon>Bacteria</taxon>
        <taxon>Pseudomonadati</taxon>
        <taxon>Pseudomonadota</taxon>
        <taxon>Alphaproteobacteria</taxon>
        <taxon>Hyphomicrobiales</taxon>
        <taxon>Aurantimonadaceae</taxon>
        <taxon>Martelella</taxon>
    </lineage>
</organism>
<dbReference type="PIRSF" id="PIRSF000538">
    <property type="entry name" value="GlpK"/>
    <property type="match status" value="1"/>
</dbReference>
<comment type="caution">
    <text evidence="11">The sequence shown here is derived from an EMBL/GenBank/DDBJ whole genome shotgun (WGS) entry which is preliminary data.</text>
</comment>
<evidence type="ECO:0000256" key="3">
    <source>
        <dbReference type="ARBA" id="ARBA00022741"/>
    </source>
</evidence>
<evidence type="ECO:0000259" key="10">
    <source>
        <dbReference type="Pfam" id="PF02782"/>
    </source>
</evidence>
<evidence type="ECO:0000256" key="4">
    <source>
        <dbReference type="ARBA" id="ARBA00022777"/>
    </source>
</evidence>
<protein>
    <recommendedName>
        <fullName evidence="6">ATP:glycerol 3-phosphotransferase</fullName>
    </recommendedName>
</protein>
<evidence type="ECO:0000313" key="11">
    <source>
        <dbReference type="EMBL" id="MET3598303.1"/>
    </source>
</evidence>
<dbReference type="CDD" id="cd07769">
    <property type="entry name" value="ASKHA_NBD_FGGY_GK"/>
    <property type="match status" value="1"/>
</dbReference>
<feature type="compositionally biased region" description="Basic and acidic residues" evidence="8">
    <location>
        <begin position="470"/>
        <end position="486"/>
    </location>
</feature>
<keyword evidence="12" id="KW-1185">Reference proteome</keyword>
<dbReference type="GO" id="GO:0004370">
    <property type="term" value="F:glycerol kinase activity"/>
    <property type="evidence" value="ECO:0007669"/>
    <property type="project" value="UniProtKB-EC"/>
</dbReference>
<dbReference type="RefSeq" id="WP_354432756.1">
    <property type="nucleotide sequence ID" value="NZ_JBEPLY010000001.1"/>
</dbReference>
<dbReference type="EMBL" id="JBEPLY010000001">
    <property type="protein sequence ID" value="MET3598303.1"/>
    <property type="molecule type" value="Genomic_DNA"/>
</dbReference>
<reference evidence="11 12" key="1">
    <citation type="submission" date="2024-06" db="EMBL/GenBank/DDBJ databases">
        <title>Genomic Encyclopedia of Type Strains, Phase IV (KMG-IV): sequencing the most valuable type-strain genomes for metagenomic binning, comparative biology and taxonomic classification.</title>
        <authorList>
            <person name="Goeker M."/>
        </authorList>
    </citation>
    <scope>NUCLEOTIDE SEQUENCE [LARGE SCALE GENOMIC DNA]</scope>
    <source>
        <strain evidence="11 12">DSM 28102</strain>
    </source>
</reference>
<name>A0ABV2I609_9HYPH</name>
<comment type="similarity">
    <text evidence="1 7">Belongs to the FGGY kinase family.</text>
</comment>
<evidence type="ECO:0000256" key="6">
    <source>
        <dbReference type="ARBA" id="ARBA00043149"/>
    </source>
</evidence>
<evidence type="ECO:0000256" key="5">
    <source>
        <dbReference type="ARBA" id="ARBA00022840"/>
    </source>
</evidence>
<dbReference type="InterPro" id="IPR000577">
    <property type="entry name" value="Carb_kinase_FGGY"/>
</dbReference>